<dbReference type="EMBL" id="JBANDC010000002">
    <property type="protein sequence ID" value="MEM4986455.1"/>
    <property type="molecule type" value="Genomic_DNA"/>
</dbReference>
<name>A0ABU9PR22_9BURK</name>
<proteinExistence type="predicted"/>
<evidence type="ECO:0000313" key="2">
    <source>
        <dbReference type="EMBL" id="MEM4986455.1"/>
    </source>
</evidence>
<keyword evidence="3" id="KW-1185">Reference proteome</keyword>
<accession>A0ABU9PR22</accession>
<reference evidence="2 3" key="1">
    <citation type="submission" date="2024-02" db="EMBL/GenBank/DDBJ databases">
        <title>Draft genome sequence of Collimonas sp. strain H4R21, an effective mineral-weathering bacterial strain isolated from the beech rhizosphere.</title>
        <authorList>
            <person name="Morin E."/>
            <person name="Uroz S."/>
            <person name="Leveau J.H.J."/>
            <person name="Kumar R."/>
            <person name="Rey M.W."/>
            <person name="Pham J."/>
        </authorList>
    </citation>
    <scope>NUCLEOTIDE SEQUENCE [LARGE SCALE GENOMIC DNA]</scope>
    <source>
        <strain evidence="2 3">H4R21</strain>
    </source>
</reference>
<feature type="signal peptide" evidence="1">
    <location>
        <begin position="1"/>
        <end position="23"/>
    </location>
</feature>
<sequence>MNILLLKLAAASALLSLASGAMASANGGVIHFTGNIVEPPCSTGSFDAGKLDIHCDKRSAVAVSFQRVGPAASSAAAIVTLTRDGKVLGSQEATAYRMALQGDSQLGLRVAPQAAGAIISPVLMTISYL</sequence>
<protein>
    <recommendedName>
        <fullName evidence="4">Type 1 fimbria pilin</fullName>
    </recommendedName>
</protein>
<dbReference type="Proteomes" id="UP001495910">
    <property type="component" value="Unassembled WGS sequence"/>
</dbReference>
<gene>
    <name evidence="2" type="ORF">V8G57_03540</name>
</gene>
<evidence type="ECO:0000313" key="3">
    <source>
        <dbReference type="Proteomes" id="UP001495910"/>
    </source>
</evidence>
<evidence type="ECO:0000256" key="1">
    <source>
        <dbReference type="SAM" id="SignalP"/>
    </source>
</evidence>
<comment type="caution">
    <text evidence="2">The sequence shown here is derived from an EMBL/GenBank/DDBJ whole genome shotgun (WGS) entry which is preliminary data.</text>
</comment>
<evidence type="ECO:0008006" key="4">
    <source>
        <dbReference type="Google" id="ProtNLM"/>
    </source>
</evidence>
<dbReference type="RefSeq" id="WP_342828216.1">
    <property type="nucleotide sequence ID" value="NZ_JBANDC010000002.1"/>
</dbReference>
<feature type="chain" id="PRO_5045492070" description="Type 1 fimbria pilin" evidence="1">
    <location>
        <begin position="24"/>
        <end position="129"/>
    </location>
</feature>
<keyword evidence="1" id="KW-0732">Signal</keyword>
<organism evidence="2 3">
    <name type="scientific">Collimonas rhizosphaerae</name>
    <dbReference type="NCBI Taxonomy" id="3126357"/>
    <lineage>
        <taxon>Bacteria</taxon>
        <taxon>Pseudomonadati</taxon>
        <taxon>Pseudomonadota</taxon>
        <taxon>Betaproteobacteria</taxon>
        <taxon>Burkholderiales</taxon>
        <taxon>Oxalobacteraceae</taxon>
        <taxon>Collimonas</taxon>
    </lineage>
</organism>